<protein>
    <submittedName>
        <fullName evidence="2">Transcriptional regulator</fullName>
    </submittedName>
</protein>
<accession>A0A3Q9K6W0</accession>
<evidence type="ECO:0000259" key="1">
    <source>
        <dbReference type="PROSITE" id="PS50943"/>
    </source>
</evidence>
<proteinExistence type="predicted"/>
<dbReference type="CDD" id="cd00093">
    <property type="entry name" value="HTH_XRE"/>
    <property type="match status" value="1"/>
</dbReference>
<dbReference type="InterPro" id="IPR041413">
    <property type="entry name" value="MLTR_LBD"/>
</dbReference>
<dbReference type="Proteomes" id="UP000275579">
    <property type="component" value="Chromosome"/>
</dbReference>
<reference evidence="2 3" key="1">
    <citation type="submission" date="2018-04" db="EMBL/GenBank/DDBJ databases">
        <title>Complete genome sequences of Streptomyces lydicus strain WYEC and characterization of antagonistic properties of biological control agents.</title>
        <authorList>
            <person name="Mariita R.M."/>
            <person name="Sello J.K."/>
        </authorList>
    </citation>
    <scope>NUCLEOTIDE SEQUENCE [LARGE SCALE GENOMIC DNA]</scope>
    <source>
        <strain evidence="2 3">WYEC 108</strain>
    </source>
</reference>
<evidence type="ECO:0000313" key="3">
    <source>
        <dbReference type="Proteomes" id="UP000275579"/>
    </source>
</evidence>
<dbReference type="SMART" id="SM00530">
    <property type="entry name" value="HTH_XRE"/>
    <property type="match status" value="1"/>
</dbReference>
<dbReference type="EMBL" id="CP029042">
    <property type="protein sequence ID" value="AZS70122.1"/>
    <property type="molecule type" value="Genomic_DNA"/>
</dbReference>
<dbReference type="SUPFAM" id="SSF47413">
    <property type="entry name" value="lambda repressor-like DNA-binding domains"/>
    <property type="match status" value="1"/>
</dbReference>
<name>A0A3Q9K6W0_9ACTN</name>
<evidence type="ECO:0000313" key="2">
    <source>
        <dbReference type="EMBL" id="AZS70122.1"/>
    </source>
</evidence>
<dbReference type="PANTHER" id="PTHR35010:SF2">
    <property type="entry name" value="BLL4672 PROTEIN"/>
    <property type="match status" value="1"/>
</dbReference>
<dbReference type="Pfam" id="PF17765">
    <property type="entry name" value="MLTR_LBD"/>
    <property type="match status" value="1"/>
</dbReference>
<sequence>MTNNELGAFLRAHRSQVLPEDVGMPSHGRRRVPGLRREEVAVLAGMNADYYARLEQGRERHPSPQVLDALSRALRLDEDGRTHLCLLAGVVPDDRPASYGPETVGPALRRLIDGYPHTPAFVLNPALDILAANSLAEALFSPFERADNLARMVFLDPAARQFHTRWKRAAQATVANLRQAVGRDPDAPRPAALVRSLTAASAAFTELWHSHTVRGKTHEAKEFSHPEVGALSLTYQAFDVRSAPGLQLVIYHAEPGSPSAEALSLLGTLHATDRQGADGTVRAPGTRGH</sequence>
<dbReference type="Gene3D" id="1.10.260.40">
    <property type="entry name" value="lambda repressor-like DNA-binding domains"/>
    <property type="match status" value="1"/>
</dbReference>
<dbReference type="PROSITE" id="PS50943">
    <property type="entry name" value="HTH_CROC1"/>
    <property type="match status" value="1"/>
</dbReference>
<dbReference type="Pfam" id="PF13560">
    <property type="entry name" value="HTH_31"/>
    <property type="match status" value="1"/>
</dbReference>
<feature type="domain" description="HTH cro/C1-type" evidence="1">
    <location>
        <begin position="34"/>
        <end position="81"/>
    </location>
</feature>
<organism evidence="2 3">
    <name type="scientific">Streptomyces lydicus</name>
    <dbReference type="NCBI Taxonomy" id="47763"/>
    <lineage>
        <taxon>Bacteria</taxon>
        <taxon>Bacillati</taxon>
        <taxon>Actinomycetota</taxon>
        <taxon>Actinomycetes</taxon>
        <taxon>Kitasatosporales</taxon>
        <taxon>Streptomycetaceae</taxon>
        <taxon>Streptomyces</taxon>
    </lineage>
</organism>
<gene>
    <name evidence="2" type="ORF">DDE74_03460</name>
</gene>
<dbReference type="InterPro" id="IPR010982">
    <property type="entry name" value="Lambda_DNA-bd_dom_sf"/>
</dbReference>
<dbReference type="AlphaFoldDB" id="A0A3Q9K6W0"/>
<dbReference type="GO" id="GO:0003677">
    <property type="term" value="F:DNA binding"/>
    <property type="evidence" value="ECO:0007669"/>
    <property type="project" value="InterPro"/>
</dbReference>
<dbReference type="Gene3D" id="3.30.450.180">
    <property type="match status" value="1"/>
</dbReference>
<dbReference type="PANTHER" id="PTHR35010">
    <property type="entry name" value="BLL4672 PROTEIN-RELATED"/>
    <property type="match status" value="1"/>
</dbReference>
<dbReference type="RefSeq" id="WP_127149344.1">
    <property type="nucleotide sequence ID" value="NZ_CP029042.1"/>
</dbReference>
<dbReference type="InterPro" id="IPR001387">
    <property type="entry name" value="Cro/C1-type_HTH"/>
</dbReference>